<dbReference type="GO" id="GO:0016787">
    <property type="term" value="F:hydrolase activity"/>
    <property type="evidence" value="ECO:0007669"/>
    <property type="project" value="UniProtKB-KW"/>
</dbReference>
<protein>
    <submittedName>
        <fullName evidence="4">S9 family peptidase</fullName>
        <ecNumber evidence="4">3.4.-.-</ecNumber>
    </submittedName>
</protein>
<dbReference type="EC" id="3.4.-.-" evidence="4"/>
<dbReference type="InterPro" id="IPR011659">
    <property type="entry name" value="WD40"/>
</dbReference>
<name>A0ABT8EC90_9BACL</name>
<evidence type="ECO:0000256" key="1">
    <source>
        <dbReference type="ARBA" id="ARBA00022801"/>
    </source>
</evidence>
<dbReference type="PANTHER" id="PTHR42776">
    <property type="entry name" value="SERINE PEPTIDASE S9 FAMILY MEMBER"/>
    <property type="match status" value="1"/>
</dbReference>
<dbReference type="Proteomes" id="UP001168694">
    <property type="component" value="Unassembled WGS sequence"/>
</dbReference>
<dbReference type="InterPro" id="IPR029058">
    <property type="entry name" value="AB_hydrolase_fold"/>
</dbReference>
<dbReference type="InterPro" id="IPR011042">
    <property type="entry name" value="6-blade_b-propeller_TolB-like"/>
</dbReference>
<dbReference type="PANTHER" id="PTHR42776:SF27">
    <property type="entry name" value="DIPEPTIDYL PEPTIDASE FAMILY MEMBER 6"/>
    <property type="match status" value="1"/>
</dbReference>
<accession>A0ABT8EC90</accession>
<dbReference type="EMBL" id="JAUHLN010000006">
    <property type="protein sequence ID" value="MDN4075524.1"/>
    <property type="molecule type" value="Genomic_DNA"/>
</dbReference>
<dbReference type="Pfam" id="PF00326">
    <property type="entry name" value="Peptidase_S9"/>
    <property type="match status" value="1"/>
</dbReference>
<reference evidence="4" key="1">
    <citation type="submission" date="2023-06" db="EMBL/GenBank/DDBJ databases">
        <title>Draft Genome Sequences of Representative Paenibacillus Polymyxa, Bacillus cereus, Fictibacillus sp., and Brevibacillus agri Strains Isolated from Amazonian Dark Earth.</title>
        <authorList>
            <person name="Pellegrinetti T.A."/>
            <person name="Cunha I.C.M."/>
            <person name="Chaves M.G."/>
            <person name="Freitas A.S."/>
            <person name="Silva A.V.R."/>
            <person name="Tsai S.M."/>
            <person name="Mendes L.W."/>
        </authorList>
    </citation>
    <scope>NUCLEOTIDE SEQUENCE</scope>
    <source>
        <strain evidence="4">CENA-BCM004</strain>
    </source>
</reference>
<proteinExistence type="predicted"/>
<dbReference type="Gene3D" id="2.120.10.30">
    <property type="entry name" value="TolB, C-terminal domain"/>
    <property type="match status" value="2"/>
</dbReference>
<evidence type="ECO:0000256" key="2">
    <source>
        <dbReference type="ARBA" id="ARBA00022825"/>
    </source>
</evidence>
<gene>
    <name evidence="4" type="ORF">QYF49_21425</name>
</gene>
<organism evidence="4 5">
    <name type="scientific">Fictibacillus terranigra</name>
    <dbReference type="NCBI Taxonomy" id="3058424"/>
    <lineage>
        <taxon>Bacteria</taxon>
        <taxon>Bacillati</taxon>
        <taxon>Bacillota</taxon>
        <taxon>Bacilli</taxon>
        <taxon>Bacillales</taxon>
        <taxon>Fictibacillaceae</taxon>
        <taxon>Fictibacillus</taxon>
    </lineage>
</organism>
<evidence type="ECO:0000313" key="5">
    <source>
        <dbReference type="Proteomes" id="UP001168694"/>
    </source>
</evidence>
<keyword evidence="2" id="KW-0645">Protease</keyword>
<comment type="caution">
    <text evidence="4">The sequence shown here is derived from an EMBL/GenBank/DDBJ whole genome shotgun (WGS) entry which is preliminary data.</text>
</comment>
<sequence length="668" mass="74209">MKRGIRAEDLYRLKFVSDPQVSPDGGRVVYTVKRINKEKNYESHLYICSLSSGASVQWTTGSHIDSNPRWSPDGKRIAFVSDRTGKKQIWIISAEGGEAKQLTSSDGGASNPVWSPDGKSLLAAITVKKESDESDRLQPLEVTELQYKADGRGLLKGEYSQLFLIHSETGTQKQLTSGPFDHFDAAWSPNGDRIAYCRSRPADDTVSYASDLVIRQLGGEEKTVSNGTGAFTNPVWSADGEYLAYCGQTFEYGSATLGNLYAVKLDSGETLCLTRNFDEHAGDALIGDMHYGHPAPKPAWSKNGSGLYFIASLNGCSSLHYAALEGKVAQVTKRDCHLYGYTVDAENDFAVFAASSPVIPGDLFYASLSNLAEEVRLTDVNKAVLSEIALSHPEEFRFTNDEGRSVQSWLMKPPRLDEGKKYPLVLEIHGGPHAMYGNTFFHELQLLAASGYIILYSNPRGSFGYGQEFVKACMGDYGGGDYRDLMSALNHALEHYDFIDPEQLVVTGGSYGGFMTNWIIGHTSRFKAAVTQRSISNWLSFYGVSDIGFYFTKWEIGNHLFEDPEKVWHHSPLRLSSRMEAPLLILHGEEDYRCPVEQAEQLFIALKQQDKTVKFVRFPKADHNLSRNGDPGLRVARLQYIVNWFDEQLENVASKGGPTLENTASDRF</sequence>
<dbReference type="SUPFAM" id="SSF53474">
    <property type="entry name" value="alpha/beta-Hydrolases"/>
    <property type="match status" value="1"/>
</dbReference>
<keyword evidence="2" id="KW-0720">Serine protease</keyword>
<dbReference type="InterPro" id="IPR001375">
    <property type="entry name" value="Peptidase_S9_cat"/>
</dbReference>
<keyword evidence="1 4" id="KW-0378">Hydrolase</keyword>
<dbReference type="Gene3D" id="3.40.50.1820">
    <property type="entry name" value="alpha/beta hydrolase"/>
    <property type="match status" value="1"/>
</dbReference>
<dbReference type="RefSeq" id="WP_290401639.1">
    <property type="nucleotide sequence ID" value="NZ_JAUHLN010000006.1"/>
</dbReference>
<dbReference type="Pfam" id="PF07676">
    <property type="entry name" value="PD40"/>
    <property type="match status" value="4"/>
</dbReference>
<evidence type="ECO:0000313" key="4">
    <source>
        <dbReference type="EMBL" id="MDN4075524.1"/>
    </source>
</evidence>
<keyword evidence="5" id="KW-1185">Reference proteome</keyword>
<evidence type="ECO:0000259" key="3">
    <source>
        <dbReference type="Pfam" id="PF00326"/>
    </source>
</evidence>
<dbReference type="SUPFAM" id="SSF82171">
    <property type="entry name" value="DPP6 N-terminal domain-like"/>
    <property type="match status" value="1"/>
</dbReference>
<feature type="domain" description="Peptidase S9 prolyl oligopeptidase catalytic" evidence="3">
    <location>
        <begin position="439"/>
        <end position="650"/>
    </location>
</feature>